<sequence length="221" mass="24850">MDHAQDADQQYVRGNIDNRGPCPAMNALANHGYLPRDGKNLTIPQVKEALKEALSMTPALAALTSRQLHKIVRPDGTFYLTDLRQHGVIEHDRSLTRLDYRQGDNYSLQPAMLHALLDDARGSSLTVKSLAQSYNRRAKEHRESGGDRLTVEMWFVNLIQTVSFFNVAQSGGLLSKEAVEAFYGEERLPGEVLSNKRRRTLPGLFTNVLKLLYHIYMGGRS</sequence>
<dbReference type="GO" id="GO:0004601">
    <property type="term" value="F:peroxidase activity"/>
    <property type="evidence" value="ECO:0007669"/>
    <property type="project" value="UniProtKB-KW"/>
</dbReference>
<reference evidence="9 10" key="1">
    <citation type="journal article" date="2014" name="Genome Biol. Evol.">
        <title>Comparative genomics and transcriptomics analyses reveal divergent lifestyle features of nematode endoparasitic fungus Hirsutella minnesotensis.</title>
        <authorList>
            <person name="Lai Y."/>
            <person name="Liu K."/>
            <person name="Zhang X."/>
            <person name="Zhang X."/>
            <person name="Li K."/>
            <person name="Wang N."/>
            <person name="Shu C."/>
            <person name="Wu Y."/>
            <person name="Wang C."/>
            <person name="Bushley K.E."/>
            <person name="Xiang M."/>
            <person name="Liu X."/>
        </authorList>
    </citation>
    <scope>NUCLEOTIDE SEQUENCE [LARGE SCALE GENOMIC DNA]</scope>
    <source>
        <strain evidence="9 10">3608</strain>
    </source>
</reference>
<evidence type="ECO:0000256" key="2">
    <source>
        <dbReference type="ARBA" id="ARBA00022559"/>
    </source>
</evidence>
<evidence type="ECO:0000256" key="7">
    <source>
        <dbReference type="ARBA" id="ARBA00025795"/>
    </source>
</evidence>
<organism evidence="9 10">
    <name type="scientific">Hirsutella minnesotensis 3608</name>
    <dbReference type="NCBI Taxonomy" id="1043627"/>
    <lineage>
        <taxon>Eukaryota</taxon>
        <taxon>Fungi</taxon>
        <taxon>Dikarya</taxon>
        <taxon>Ascomycota</taxon>
        <taxon>Pezizomycotina</taxon>
        <taxon>Sordariomycetes</taxon>
        <taxon>Hypocreomycetidae</taxon>
        <taxon>Hypocreales</taxon>
        <taxon>Ophiocordycipitaceae</taxon>
        <taxon>Hirsutella</taxon>
    </lineage>
</organism>
<name>A0A0F8A2R3_9HYPO</name>
<dbReference type="Gene3D" id="1.10.489.10">
    <property type="entry name" value="Chloroperoxidase-like"/>
    <property type="match status" value="1"/>
</dbReference>
<comment type="similarity">
    <text evidence="7">Belongs to the chloroperoxidase family.</text>
</comment>
<dbReference type="Proteomes" id="UP000054481">
    <property type="component" value="Unassembled WGS sequence"/>
</dbReference>
<dbReference type="OrthoDB" id="407298at2759"/>
<dbReference type="EMBL" id="KQ030508">
    <property type="protein sequence ID" value="KJZ77187.1"/>
    <property type="molecule type" value="Genomic_DNA"/>
</dbReference>
<dbReference type="PANTHER" id="PTHR33577:SF9">
    <property type="entry name" value="PEROXIDASE STCC"/>
    <property type="match status" value="1"/>
</dbReference>
<evidence type="ECO:0000313" key="9">
    <source>
        <dbReference type="EMBL" id="KJZ77187.1"/>
    </source>
</evidence>
<comment type="cofactor">
    <cofactor evidence="1">
        <name>heme b</name>
        <dbReference type="ChEBI" id="CHEBI:60344"/>
    </cofactor>
</comment>
<keyword evidence="4" id="KW-0479">Metal-binding</keyword>
<keyword evidence="10" id="KW-1185">Reference proteome</keyword>
<evidence type="ECO:0000256" key="4">
    <source>
        <dbReference type="ARBA" id="ARBA00022723"/>
    </source>
</evidence>
<dbReference type="PROSITE" id="PS51405">
    <property type="entry name" value="HEME_HALOPEROXIDASE"/>
    <property type="match status" value="1"/>
</dbReference>
<keyword evidence="2" id="KW-0575">Peroxidase</keyword>
<dbReference type="AlphaFoldDB" id="A0A0F8A2R3"/>
<gene>
    <name evidence="9" type="ORF">HIM_03508</name>
</gene>
<feature type="domain" description="Heme haloperoxidase family profile" evidence="8">
    <location>
        <begin position="1"/>
        <end position="210"/>
    </location>
</feature>
<proteinExistence type="inferred from homology"/>
<keyword evidence="5" id="KW-0560">Oxidoreductase</keyword>
<evidence type="ECO:0000259" key="8">
    <source>
        <dbReference type="PROSITE" id="PS51405"/>
    </source>
</evidence>
<dbReference type="GO" id="GO:0046872">
    <property type="term" value="F:metal ion binding"/>
    <property type="evidence" value="ECO:0007669"/>
    <property type="project" value="UniProtKB-KW"/>
</dbReference>
<dbReference type="Pfam" id="PF01328">
    <property type="entry name" value="Peroxidase_2"/>
    <property type="match status" value="1"/>
</dbReference>
<accession>A0A0F8A2R3</accession>
<dbReference type="SUPFAM" id="SSF47571">
    <property type="entry name" value="Cloroperoxidase"/>
    <property type="match status" value="1"/>
</dbReference>
<evidence type="ECO:0000256" key="3">
    <source>
        <dbReference type="ARBA" id="ARBA00022617"/>
    </source>
</evidence>
<evidence type="ECO:0000256" key="1">
    <source>
        <dbReference type="ARBA" id="ARBA00001970"/>
    </source>
</evidence>
<evidence type="ECO:0000256" key="6">
    <source>
        <dbReference type="ARBA" id="ARBA00023004"/>
    </source>
</evidence>
<dbReference type="InterPro" id="IPR000028">
    <property type="entry name" value="Chloroperoxidase"/>
</dbReference>
<evidence type="ECO:0000256" key="5">
    <source>
        <dbReference type="ARBA" id="ARBA00023002"/>
    </source>
</evidence>
<protein>
    <recommendedName>
        <fullName evidence="8">Heme haloperoxidase family profile domain-containing protein</fullName>
    </recommendedName>
</protein>
<evidence type="ECO:0000313" key="10">
    <source>
        <dbReference type="Proteomes" id="UP000054481"/>
    </source>
</evidence>
<dbReference type="InterPro" id="IPR036851">
    <property type="entry name" value="Chloroperoxidase-like_sf"/>
</dbReference>
<keyword evidence="3" id="KW-0349">Heme</keyword>
<keyword evidence="6" id="KW-0408">Iron</keyword>
<dbReference type="PANTHER" id="PTHR33577">
    <property type="entry name" value="STERIGMATOCYSTIN BIOSYNTHESIS PEROXIDASE STCC-RELATED"/>
    <property type="match status" value="1"/>
</dbReference>